<dbReference type="InParanoid" id="D2VNB5"/>
<feature type="region of interest" description="Disordered" evidence="5">
    <location>
        <begin position="1"/>
        <end position="20"/>
    </location>
</feature>
<feature type="compositionally biased region" description="Polar residues" evidence="5">
    <location>
        <begin position="10"/>
        <end position="20"/>
    </location>
</feature>
<feature type="region of interest" description="Disordered" evidence="5">
    <location>
        <begin position="328"/>
        <end position="403"/>
    </location>
</feature>
<feature type="compositionally biased region" description="Low complexity" evidence="5">
    <location>
        <begin position="50"/>
        <end position="68"/>
    </location>
</feature>
<feature type="compositionally biased region" description="Polar residues" evidence="5">
    <location>
        <begin position="280"/>
        <end position="303"/>
    </location>
</feature>
<protein>
    <submittedName>
        <fullName evidence="7">Predicted protein</fullName>
    </submittedName>
</protein>
<evidence type="ECO:0000256" key="5">
    <source>
        <dbReference type="SAM" id="MobiDB-lite"/>
    </source>
</evidence>
<dbReference type="InterPro" id="IPR003035">
    <property type="entry name" value="RWP-RK_dom"/>
</dbReference>
<feature type="compositionally biased region" description="Polar residues" evidence="5">
    <location>
        <begin position="254"/>
        <end position="273"/>
    </location>
</feature>
<organism evidence="8">
    <name type="scientific">Naegleria gruberi</name>
    <name type="common">Amoeba</name>
    <dbReference type="NCBI Taxonomy" id="5762"/>
    <lineage>
        <taxon>Eukaryota</taxon>
        <taxon>Discoba</taxon>
        <taxon>Heterolobosea</taxon>
        <taxon>Tetramitia</taxon>
        <taxon>Eutetramitia</taxon>
        <taxon>Vahlkampfiidae</taxon>
        <taxon>Naegleria</taxon>
    </lineage>
</organism>
<dbReference type="Proteomes" id="UP000006671">
    <property type="component" value="Unassembled WGS sequence"/>
</dbReference>
<proteinExistence type="predicted"/>
<feature type="compositionally biased region" description="Low complexity" evidence="5">
    <location>
        <begin position="91"/>
        <end position="104"/>
    </location>
</feature>
<dbReference type="Pfam" id="PF02042">
    <property type="entry name" value="RWP-RK"/>
    <property type="match status" value="1"/>
</dbReference>
<evidence type="ECO:0000259" key="6">
    <source>
        <dbReference type="PROSITE" id="PS51519"/>
    </source>
</evidence>
<dbReference type="GO" id="GO:0003677">
    <property type="term" value="F:DNA binding"/>
    <property type="evidence" value="ECO:0007669"/>
    <property type="project" value="UniProtKB-KW"/>
</dbReference>
<feature type="compositionally biased region" description="Basic and acidic residues" evidence="5">
    <location>
        <begin position="393"/>
        <end position="403"/>
    </location>
</feature>
<keyword evidence="2" id="KW-0238">DNA-binding</keyword>
<feature type="compositionally biased region" description="Low complexity" evidence="5">
    <location>
        <begin position="328"/>
        <end position="358"/>
    </location>
</feature>
<dbReference type="OrthoDB" id="6270329at2759"/>
<dbReference type="AlphaFoldDB" id="D2VNB5"/>
<reference evidence="7 8" key="1">
    <citation type="journal article" date="2010" name="Cell">
        <title>The genome of Naegleria gruberi illuminates early eukaryotic versatility.</title>
        <authorList>
            <person name="Fritz-Laylin L.K."/>
            <person name="Prochnik S.E."/>
            <person name="Ginger M.L."/>
            <person name="Dacks J.B."/>
            <person name="Carpenter M.L."/>
            <person name="Field M.C."/>
            <person name="Kuo A."/>
            <person name="Paredez A."/>
            <person name="Chapman J."/>
            <person name="Pham J."/>
            <person name="Shu S."/>
            <person name="Neupane R."/>
            <person name="Cipriano M."/>
            <person name="Mancuso J."/>
            <person name="Tu H."/>
            <person name="Salamov A."/>
            <person name="Lindquist E."/>
            <person name="Shapiro H."/>
            <person name="Lucas S."/>
            <person name="Grigoriev I.V."/>
            <person name="Cande W.Z."/>
            <person name="Fulton C."/>
            <person name="Rokhsar D.S."/>
            <person name="Dawson S.C."/>
        </authorList>
    </citation>
    <scope>NUCLEOTIDE SEQUENCE [LARGE SCALE GENOMIC DNA]</scope>
    <source>
        <strain evidence="7 8">NEG-M</strain>
    </source>
</reference>
<dbReference type="EMBL" id="GG738884">
    <property type="protein sequence ID" value="EFC41625.1"/>
    <property type="molecule type" value="Genomic_DNA"/>
</dbReference>
<keyword evidence="1" id="KW-0805">Transcription regulation</keyword>
<evidence type="ECO:0000256" key="3">
    <source>
        <dbReference type="ARBA" id="ARBA00023163"/>
    </source>
</evidence>
<dbReference type="VEuPathDB" id="AmoebaDB:NAEGRDRAFT_70437"/>
<keyword evidence="8" id="KW-1185">Reference proteome</keyword>
<gene>
    <name evidence="7" type="ORF">NAEGRDRAFT_70437</name>
</gene>
<name>D2VNB5_NAEGR</name>
<evidence type="ECO:0000256" key="1">
    <source>
        <dbReference type="ARBA" id="ARBA00023015"/>
    </source>
</evidence>
<keyword evidence="4" id="KW-0539">Nucleus</keyword>
<keyword evidence="3" id="KW-0804">Transcription</keyword>
<evidence type="ECO:0000256" key="4">
    <source>
        <dbReference type="ARBA" id="ARBA00023242"/>
    </source>
</evidence>
<evidence type="ECO:0000256" key="2">
    <source>
        <dbReference type="ARBA" id="ARBA00023125"/>
    </source>
</evidence>
<dbReference type="KEGG" id="ngr:NAEGRDRAFT_70437"/>
<accession>D2VNB5</accession>
<dbReference type="PROSITE" id="PS51519">
    <property type="entry name" value="RWP_RK"/>
    <property type="match status" value="1"/>
</dbReference>
<evidence type="ECO:0000313" key="7">
    <source>
        <dbReference type="EMBL" id="EFC41625.1"/>
    </source>
</evidence>
<dbReference type="RefSeq" id="XP_002674369.1">
    <property type="nucleotide sequence ID" value="XM_002674323.1"/>
</dbReference>
<sequence length="429" mass="47627">MRKRSPARATINSPLTSDLRSFSATPFSQQQQQLNNCATRATLNTNLDHNSSTESSSNNDSSSSGNISEKPLSRHSRESLGTIYNEDSCQSNTNPENTNNSSASGVGGLSSFDSSFQHALTTQENLNEPNRSKKLDVLSADQIRQYFCYTQQDAARLLGVSVSTLKRRFYELKLGKRWPYKRTKQTPRKRKDKQTMSEERQLIDQGIKACSNVMILTPMKQSPVVLLMATSKGSNNGSAILNLSNGFSNNVEVSVRQQTPPSATSNMSQQQSVFDKRNLKNNQSSYSSGIEKQHKMNSPSSNKVLSPIKNILLQQHSNNSEFLSIVNRSRSSSNHSMSSSSVSSTNPNNQHHSSSNHSLQDEKGALSTQPYPQLNHNSYHPSSSPLNMTRNENSCKRETSMEQSRKKLSLSYILNHSDCNNSISSEQTS</sequence>
<feature type="region of interest" description="Disordered" evidence="5">
    <location>
        <begin position="254"/>
        <end position="303"/>
    </location>
</feature>
<evidence type="ECO:0000313" key="8">
    <source>
        <dbReference type="Proteomes" id="UP000006671"/>
    </source>
</evidence>
<dbReference type="GeneID" id="8851260"/>
<feature type="region of interest" description="Disordered" evidence="5">
    <location>
        <begin position="46"/>
        <end position="108"/>
    </location>
</feature>
<feature type="domain" description="RWP-RK" evidence="6">
    <location>
        <begin position="122"/>
        <end position="206"/>
    </location>
</feature>
<feature type="compositionally biased region" description="Polar residues" evidence="5">
    <location>
        <begin position="366"/>
        <end position="392"/>
    </location>
</feature>